<dbReference type="Gene3D" id="1.50.10.160">
    <property type="match status" value="1"/>
</dbReference>
<dbReference type="Proteomes" id="UP000325081">
    <property type="component" value="Unassembled WGS sequence"/>
</dbReference>
<dbReference type="EMBL" id="BKCP01005183">
    <property type="protein sequence ID" value="GER36489.1"/>
    <property type="molecule type" value="Genomic_DNA"/>
</dbReference>
<feature type="domain" description="Terpene synthase metal-binding" evidence="5">
    <location>
        <begin position="461"/>
        <end position="682"/>
    </location>
</feature>
<reference evidence="7" key="1">
    <citation type="journal article" date="2019" name="Curr. Biol.">
        <title>Genome Sequence of Striga asiatica Provides Insight into the Evolution of Plant Parasitism.</title>
        <authorList>
            <person name="Yoshida S."/>
            <person name="Kim S."/>
            <person name="Wafula E.K."/>
            <person name="Tanskanen J."/>
            <person name="Kim Y.M."/>
            <person name="Honaas L."/>
            <person name="Yang Z."/>
            <person name="Spallek T."/>
            <person name="Conn C.E."/>
            <person name="Ichihashi Y."/>
            <person name="Cheong K."/>
            <person name="Cui S."/>
            <person name="Der J.P."/>
            <person name="Gundlach H."/>
            <person name="Jiao Y."/>
            <person name="Hori C."/>
            <person name="Ishida J.K."/>
            <person name="Kasahara H."/>
            <person name="Kiba T."/>
            <person name="Kim M.S."/>
            <person name="Koo N."/>
            <person name="Laohavisit A."/>
            <person name="Lee Y.H."/>
            <person name="Lumba S."/>
            <person name="McCourt P."/>
            <person name="Mortimer J.C."/>
            <person name="Mutuku J.M."/>
            <person name="Nomura T."/>
            <person name="Sasaki-Sekimoto Y."/>
            <person name="Seto Y."/>
            <person name="Wang Y."/>
            <person name="Wakatake T."/>
            <person name="Sakakibara H."/>
            <person name="Demura T."/>
            <person name="Yamaguchi S."/>
            <person name="Yoneyama K."/>
            <person name="Manabe R.I."/>
            <person name="Nelson D.C."/>
            <person name="Schulman A.H."/>
            <person name="Timko M.P."/>
            <person name="dePamphilis C.W."/>
            <person name="Choi D."/>
            <person name="Shirasu K."/>
        </authorList>
    </citation>
    <scope>NUCLEOTIDE SEQUENCE [LARGE SCALE GENOMIC DNA]</scope>
    <source>
        <strain evidence="7">cv. UVA1</strain>
    </source>
</reference>
<dbReference type="InterPro" id="IPR050148">
    <property type="entry name" value="Terpene_synthase-like"/>
</dbReference>
<name>A0A5A7PUH7_STRAF</name>
<dbReference type="Gene3D" id="1.10.600.10">
    <property type="entry name" value="Farnesyl Diphosphate Synthase"/>
    <property type="match status" value="1"/>
</dbReference>
<dbReference type="OrthoDB" id="2343925at2759"/>
<dbReference type="FunFam" id="1.50.10.130:FF:000002">
    <property type="entry name" value="Ent-copalyl diphosphate synthase, chloroplastic"/>
    <property type="match status" value="1"/>
</dbReference>
<evidence type="ECO:0000313" key="6">
    <source>
        <dbReference type="EMBL" id="GER36489.1"/>
    </source>
</evidence>
<comment type="cofactor">
    <cofactor evidence="1">
        <name>Mg(2+)</name>
        <dbReference type="ChEBI" id="CHEBI:18420"/>
    </cofactor>
</comment>
<accession>A0A5A7PUH7</accession>
<evidence type="ECO:0000259" key="4">
    <source>
        <dbReference type="Pfam" id="PF01397"/>
    </source>
</evidence>
<dbReference type="InterPro" id="IPR036965">
    <property type="entry name" value="Terpene_synth_N_sf"/>
</dbReference>
<dbReference type="InterPro" id="IPR008930">
    <property type="entry name" value="Terpenoid_cyclase/PrenylTrfase"/>
</dbReference>
<dbReference type="GO" id="GO:0000287">
    <property type="term" value="F:magnesium ion binding"/>
    <property type="evidence" value="ECO:0007669"/>
    <property type="project" value="InterPro"/>
</dbReference>
<feature type="domain" description="Terpene synthase N-terminal" evidence="4">
    <location>
        <begin position="190"/>
        <end position="369"/>
    </location>
</feature>
<dbReference type="InterPro" id="IPR008949">
    <property type="entry name" value="Isoprenoid_synthase_dom_sf"/>
</dbReference>
<evidence type="ECO:0000256" key="3">
    <source>
        <dbReference type="ARBA" id="ARBA00022842"/>
    </source>
</evidence>
<dbReference type="InterPro" id="IPR005630">
    <property type="entry name" value="Terpene_synthase_metal-bd"/>
</dbReference>
<organism evidence="6 7">
    <name type="scientific">Striga asiatica</name>
    <name type="common">Asiatic witchweed</name>
    <name type="synonym">Buchnera asiatica</name>
    <dbReference type="NCBI Taxonomy" id="4170"/>
    <lineage>
        <taxon>Eukaryota</taxon>
        <taxon>Viridiplantae</taxon>
        <taxon>Streptophyta</taxon>
        <taxon>Embryophyta</taxon>
        <taxon>Tracheophyta</taxon>
        <taxon>Spermatophyta</taxon>
        <taxon>Magnoliopsida</taxon>
        <taxon>eudicotyledons</taxon>
        <taxon>Gunneridae</taxon>
        <taxon>Pentapetalae</taxon>
        <taxon>asterids</taxon>
        <taxon>lamiids</taxon>
        <taxon>Lamiales</taxon>
        <taxon>Orobanchaceae</taxon>
        <taxon>Buchnereae</taxon>
        <taxon>Striga</taxon>
    </lineage>
</organism>
<dbReference type="GO" id="GO:0016102">
    <property type="term" value="P:diterpenoid biosynthetic process"/>
    <property type="evidence" value="ECO:0007669"/>
    <property type="project" value="TreeGrafter"/>
</dbReference>
<dbReference type="AlphaFoldDB" id="A0A5A7PUH7"/>
<keyword evidence="7" id="KW-1185">Reference proteome</keyword>
<evidence type="ECO:0000313" key="7">
    <source>
        <dbReference type="Proteomes" id="UP000325081"/>
    </source>
</evidence>
<sequence>MSIQSLVSEVKNEILCSGDYDNMVHEFVSHCFAYDMAWLAMIPDRENRNGPMFKSCLNWIVENQKEGGFWGQIEQDDNLPSVDALPATLACLVDAILKNNYQNLPREFILSFPAMIELSIEAGLHLVFSPRASDMVTNIFINRHHILETELLKMNKSGYYNPPLLEHLETLPSKYYFDRPEIVEQYLSHDGSMFQSPSATARAFMITGNLDCMIYLESLIRNFTNGVSSKYPMDGDLLKLCIVDHLQGLGLAEHFGEDIEKILAQIYSNQKDYNNPDRTEIDMVHKLFKDALAFRLLRMQGYLVTPGSFCWFLHEPEIMAYIQQNSERFTCVMYNVYRATDLQFPREAEMEEARKFSRKLLDNISTTYGNSNLFYSKGLQNMIMYELNVPWTARLNHLYHRKWIEENRTSPLCFEMPPFYRLSGPKNNKLLQLAVENYEFRQLIYRRELEELKGWSKKWLLSEMGFGREKSVYTYFVMATSSCFPFNSNMRLVAAKAAIIVTVADDFYDMEGSLTELETLTDAIRRWDGRGLEGHGKTIFDALDDFVNEFATCSCGPQERTKFVTTLRYLRRWSLTGYKPSMDEYLLTGMISIATHTIALPTTDFMTQNSTNGSSDPNPKYHGITKLLMSLSRLANDTQSYEKEKLDGKLNYVLLHSEKNPSTSVADSVAYIRGIIQDIRKEFVEHVYMDRDVNESFRKIHLWSMKIFHMFFESANLFDSDTALVDEIQRALFVPIVQKPKPEPLLRPPVPFTPIKNVKNKTEILARFRPFTRRSDNIGFIRPSFVKNSTSYVGRERMNVNVPIQFSLYFI</sequence>
<comment type="caution">
    <text evidence="6">The sequence shown here is derived from an EMBL/GenBank/DDBJ whole genome shotgun (WGS) entry which is preliminary data.</text>
</comment>
<evidence type="ECO:0000256" key="1">
    <source>
        <dbReference type="ARBA" id="ARBA00001946"/>
    </source>
</evidence>
<evidence type="ECO:0000256" key="2">
    <source>
        <dbReference type="ARBA" id="ARBA00022723"/>
    </source>
</evidence>
<dbReference type="InterPro" id="IPR001906">
    <property type="entry name" value="Terpene_synth_N"/>
</dbReference>
<dbReference type="GO" id="GO:0010333">
    <property type="term" value="F:terpene synthase activity"/>
    <property type="evidence" value="ECO:0007669"/>
    <property type="project" value="InterPro"/>
</dbReference>
<keyword evidence="2" id="KW-0479">Metal-binding</keyword>
<dbReference type="Pfam" id="PF03936">
    <property type="entry name" value="Terpene_synth_C"/>
    <property type="match status" value="1"/>
</dbReference>
<dbReference type="SUPFAM" id="SSF48576">
    <property type="entry name" value="Terpenoid synthases"/>
    <property type="match status" value="1"/>
</dbReference>
<protein>
    <submittedName>
        <fullName evidence="6">Terpene synthase</fullName>
    </submittedName>
</protein>
<keyword evidence="3" id="KW-0460">Magnesium</keyword>
<gene>
    <name evidence="6" type="ORF">STAS_12830</name>
</gene>
<evidence type="ECO:0000259" key="5">
    <source>
        <dbReference type="Pfam" id="PF03936"/>
    </source>
</evidence>
<dbReference type="Pfam" id="PF01397">
    <property type="entry name" value="Terpene_synth"/>
    <property type="match status" value="1"/>
</dbReference>
<dbReference type="SUPFAM" id="SSF48239">
    <property type="entry name" value="Terpenoid cyclases/Protein prenyltransferases"/>
    <property type="match status" value="1"/>
</dbReference>
<dbReference type="Gene3D" id="1.50.10.130">
    <property type="entry name" value="Terpene synthase, N-terminal domain"/>
    <property type="match status" value="1"/>
</dbReference>
<proteinExistence type="predicted"/>
<dbReference type="PANTHER" id="PTHR31739">
    <property type="entry name" value="ENT-COPALYL DIPHOSPHATE SYNTHASE, CHLOROPLASTIC"/>
    <property type="match status" value="1"/>
</dbReference>
<dbReference type="PANTHER" id="PTHR31739:SF25">
    <property type="entry name" value="(E,E)-GERANYLLINALOOL SYNTHASE"/>
    <property type="match status" value="1"/>
</dbReference>